<organism evidence="1 2">
    <name type="scientific">Niastella koreensis (strain DSM 17620 / KACC 11465 / NBRC 106392 / GR20-10)</name>
    <dbReference type="NCBI Taxonomy" id="700598"/>
    <lineage>
        <taxon>Bacteria</taxon>
        <taxon>Pseudomonadati</taxon>
        <taxon>Bacteroidota</taxon>
        <taxon>Chitinophagia</taxon>
        <taxon>Chitinophagales</taxon>
        <taxon>Chitinophagaceae</taxon>
        <taxon>Niastella</taxon>
    </lineage>
</organism>
<dbReference type="Proteomes" id="UP000005438">
    <property type="component" value="Chromosome"/>
</dbReference>
<dbReference type="EMBL" id="CP003178">
    <property type="protein sequence ID" value="AEW00589.1"/>
    <property type="molecule type" value="Genomic_DNA"/>
</dbReference>
<name>G8TFZ0_NIAKG</name>
<evidence type="ECO:0000313" key="2">
    <source>
        <dbReference type="Proteomes" id="UP000005438"/>
    </source>
</evidence>
<accession>G8TFZ0</accession>
<dbReference type="HOGENOM" id="CLU_930099_0_0_10"/>
<reference evidence="1 2" key="1">
    <citation type="submission" date="2011-12" db="EMBL/GenBank/DDBJ databases">
        <title>The complete genome of Niastella koreensis GR20-10.</title>
        <authorList>
            <consortium name="US DOE Joint Genome Institute (JGI-PGF)"/>
            <person name="Lucas S."/>
            <person name="Han J."/>
            <person name="Lapidus A."/>
            <person name="Bruce D."/>
            <person name="Goodwin L."/>
            <person name="Pitluck S."/>
            <person name="Peters L."/>
            <person name="Kyrpides N."/>
            <person name="Mavromatis K."/>
            <person name="Ivanova N."/>
            <person name="Mikhailova N."/>
            <person name="Davenport K."/>
            <person name="Saunders E."/>
            <person name="Detter J.C."/>
            <person name="Tapia R."/>
            <person name="Han C."/>
            <person name="Land M."/>
            <person name="Hauser L."/>
            <person name="Markowitz V."/>
            <person name="Cheng J.-F."/>
            <person name="Hugenholtz P."/>
            <person name="Woyke T."/>
            <person name="Wu D."/>
            <person name="Tindall B."/>
            <person name="Pomrenke H."/>
            <person name="Brambilla E."/>
            <person name="Klenk H.-P."/>
            <person name="Eisen J.A."/>
        </authorList>
    </citation>
    <scope>NUCLEOTIDE SEQUENCE [LARGE SCALE GENOMIC DNA]</scope>
    <source>
        <strain evidence="2">DSM 17620 / KACC 11465 / NBRC 106392 / GR20-10</strain>
    </source>
</reference>
<sequence length="299" mass="33319">MKLYLFSRPCVKLTICILLSFSILHPDIVFANISWNDTAYYFNERGQLLWCDVHAVQPASYVIKTIKTNAEIFQDIPEDGTVVQLSAGYDTAVVTNISRSTARRVAWLIRHGKVDDPLVQGNIVPIVDQRIMRRMYDNIISRCTANDAHEYKEHGGVVFPDGTVTCITGDLSNPQNLQGATLYINKKALVYYHSHPDACIEQRIANNYADAHNTNRVQFSQASEVKIISYVQGPSRQDQESVGEGTGYVFGIKANGGLIYIYDKAGVKATLPVAFVKKMSKASGKKIKKKTLDTYFAGL</sequence>
<dbReference type="KEGG" id="nko:Niako_4329"/>
<gene>
    <name evidence="1" type="ordered locus">Niako_4329</name>
</gene>
<evidence type="ECO:0000313" key="1">
    <source>
        <dbReference type="EMBL" id="AEW00589.1"/>
    </source>
</evidence>
<protein>
    <submittedName>
        <fullName evidence="1">Uncharacterized protein</fullName>
    </submittedName>
</protein>
<dbReference type="OrthoDB" id="649355at2"/>
<dbReference type="AlphaFoldDB" id="G8TFZ0"/>
<proteinExistence type="predicted"/>
<dbReference type="RefSeq" id="WP_014220501.1">
    <property type="nucleotide sequence ID" value="NC_016609.1"/>
</dbReference>